<dbReference type="InterPro" id="IPR020841">
    <property type="entry name" value="PKS_Beta-ketoAc_synthase_dom"/>
</dbReference>
<dbReference type="PANTHER" id="PTHR43775:SF51">
    <property type="entry name" value="INACTIVE PHENOLPHTHIOCEROL SYNTHESIS POLYKETIDE SYNTHASE TYPE I PKS1-RELATED"/>
    <property type="match status" value="1"/>
</dbReference>
<dbReference type="InterPro" id="IPR006162">
    <property type="entry name" value="Ppantetheine_attach_site"/>
</dbReference>
<feature type="region of interest" description="N-terminal hotdog fold" evidence="9">
    <location>
        <begin position="950"/>
        <end position="1089"/>
    </location>
</feature>
<dbReference type="CDD" id="cd08952">
    <property type="entry name" value="KR_1_SDR_x"/>
    <property type="match status" value="1"/>
</dbReference>
<dbReference type="GO" id="GO:0033068">
    <property type="term" value="P:macrolide biosynthetic process"/>
    <property type="evidence" value="ECO:0007669"/>
    <property type="project" value="UniProtKB-ARBA"/>
</dbReference>
<dbReference type="PROSITE" id="PS52004">
    <property type="entry name" value="KS3_2"/>
    <property type="match status" value="2"/>
</dbReference>
<dbReference type="SMART" id="SM00822">
    <property type="entry name" value="PKS_KR"/>
    <property type="match status" value="2"/>
</dbReference>
<dbReference type="CDD" id="cd08956">
    <property type="entry name" value="KR_3_FAS_SDR_x"/>
    <property type="match status" value="1"/>
</dbReference>
<dbReference type="CDD" id="cd00833">
    <property type="entry name" value="PKS"/>
    <property type="match status" value="2"/>
</dbReference>
<dbReference type="InterPro" id="IPR049552">
    <property type="entry name" value="PKS_DH_N"/>
</dbReference>
<dbReference type="InterPro" id="IPR032821">
    <property type="entry name" value="PKS_assoc"/>
</dbReference>
<evidence type="ECO:0000256" key="7">
    <source>
        <dbReference type="ARBA" id="ARBA00023268"/>
    </source>
</evidence>
<dbReference type="GO" id="GO:0004312">
    <property type="term" value="F:fatty acid synthase activity"/>
    <property type="evidence" value="ECO:0007669"/>
    <property type="project" value="TreeGrafter"/>
</dbReference>
<dbReference type="Gene3D" id="3.10.129.110">
    <property type="entry name" value="Polyketide synthase dehydratase"/>
    <property type="match status" value="1"/>
</dbReference>
<feature type="active site" description="Proton donor; for dehydratase activity" evidence="9">
    <location>
        <position position="1164"/>
    </location>
</feature>
<dbReference type="SUPFAM" id="SSF55048">
    <property type="entry name" value="Probable ACP-binding domain of malonyl-CoA ACP transacylase"/>
    <property type="match status" value="2"/>
</dbReference>
<dbReference type="Gene3D" id="3.30.70.3290">
    <property type="match status" value="2"/>
</dbReference>
<keyword evidence="4" id="KW-0597">Phosphoprotein</keyword>
<evidence type="ECO:0000256" key="4">
    <source>
        <dbReference type="ARBA" id="ARBA00022553"/>
    </source>
</evidence>
<dbReference type="InterPro" id="IPR057326">
    <property type="entry name" value="KR_dom"/>
</dbReference>
<evidence type="ECO:0000256" key="1">
    <source>
        <dbReference type="ARBA" id="ARBA00001957"/>
    </source>
</evidence>
<comment type="pathway">
    <text evidence="2">Antibiotic biosynthesis.</text>
</comment>
<dbReference type="GO" id="GO:0006633">
    <property type="term" value="P:fatty acid biosynthetic process"/>
    <property type="evidence" value="ECO:0007669"/>
    <property type="project" value="InterPro"/>
</dbReference>
<dbReference type="SMART" id="SM01294">
    <property type="entry name" value="PKS_PP_betabranch"/>
    <property type="match status" value="1"/>
</dbReference>
<dbReference type="InterPro" id="IPR049551">
    <property type="entry name" value="PKS_DH_C"/>
</dbReference>
<dbReference type="PROSITE" id="PS52019">
    <property type="entry name" value="PKS_MFAS_DH"/>
    <property type="match status" value="1"/>
</dbReference>
<dbReference type="SMART" id="SM00823">
    <property type="entry name" value="PKS_PP"/>
    <property type="match status" value="2"/>
</dbReference>
<evidence type="ECO:0000259" key="12">
    <source>
        <dbReference type="PROSITE" id="PS52004"/>
    </source>
</evidence>
<dbReference type="SMART" id="SM00825">
    <property type="entry name" value="PKS_KS"/>
    <property type="match status" value="2"/>
</dbReference>
<evidence type="ECO:0000256" key="2">
    <source>
        <dbReference type="ARBA" id="ARBA00004792"/>
    </source>
</evidence>
<feature type="domain" description="Ketosynthase family 3 (KS3)" evidence="12">
    <location>
        <begin position="43"/>
        <end position="469"/>
    </location>
</feature>
<feature type="region of interest" description="Disordered" evidence="10">
    <location>
        <begin position="2230"/>
        <end position="2250"/>
    </location>
</feature>
<dbReference type="Pfam" id="PF00109">
    <property type="entry name" value="ketoacyl-synt"/>
    <property type="match status" value="2"/>
</dbReference>
<dbReference type="FunFam" id="3.40.47.10:FF:000019">
    <property type="entry name" value="Polyketide synthase type I"/>
    <property type="match status" value="2"/>
</dbReference>
<dbReference type="Gene3D" id="6.10.140.1830">
    <property type="match status" value="1"/>
</dbReference>
<dbReference type="SUPFAM" id="SSF51735">
    <property type="entry name" value="NAD(P)-binding Rossmann-fold domains"/>
    <property type="match status" value="4"/>
</dbReference>
<dbReference type="InterPro" id="IPR009081">
    <property type="entry name" value="PP-bd_ACP"/>
</dbReference>
<dbReference type="NCBIfam" id="NF045894">
    <property type="entry name" value="PKS_plus_SDR"/>
    <property type="match status" value="1"/>
</dbReference>
<evidence type="ECO:0000259" key="13">
    <source>
        <dbReference type="PROSITE" id="PS52019"/>
    </source>
</evidence>
<gene>
    <name evidence="14" type="ORF">OHA22_06660</name>
</gene>
<dbReference type="Pfam" id="PF22953">
    <property type="entry name" value="SpnB_Rossmann"/>
    <property type="match status" value="1"/>
</dbReference>
<dbReference type="FunFam" id="1.10.1200.10:FF:000007">
    <property type="entry name" value="Probable polyketide synthase pks17"/>
    <property type="match status" value="2"/>
</dbReference>
<dbReference type="GO" id="GO:0004315">
    <property type="term" value="F:3-oxoacyl-[acyl-carrier-protein] synthase activity"/>
    <property type="evidence" value="ECO:0007669"/>
    <property type="project" value="InterPro"/>
</dbReference>
<evidence type="ECO:0000256" key="3">
    <source>
        <dbReference type="ARBA" id="ARBA00022450"/>
    </source>
</evidence>
<dbReference type="Gene3D" id="3.40.47.10">
    <property type="match status" value="2"/>
</dbReference>
<dbReference type="EMBL" id="CP108222">
    <property type="protein sequence ID" value="WTT15232.1"/>
    <property type="molecule type" value="Genomic_DNA"/>
</dbReference>
<dbReference type="PROSITE" id="PS00012">
    <property type="entry name" value="PHOSPHOPANTETHEINE"/>
    <property type="match status" value="2"/>
</dbReference>
<dbReference type="FunFam" id="3.40.366.10:FF:000002">
    <property type="entry name" value="Probable polyketide synthase 2"/>
    <property type="match status" value="1"/>
</dbReference>
<keyword evidence="3" id="KW-0596">Phosphopantetheine</keyword>
<dbReference type="InterPro" id="IPR020807">
    <property type="entry name" value="PKS_DH"/>
</dbReference>
<feature type="active site" description="Proton acceptor; for dehydratase activity" evidence="9">
    <location>
        <position position="982"/>
    </location>
</feature>
<dbReference type="InterPro" id="IPR042104">
    <property type="entry name" value="PKS_dehydratase_sf"/>
</dbReference>
<dbReference type="InterPro" id="IPR013968">
    <property type="entry name" value="PKS_KR"/>
</dbReference>
<dbReference type="SMART" id="SM00827">
    <property type="entry name" value="PKS_AT"/>
    <property type="match status" value="2"/>
</dbReference>
<keyword evidence="6" id="KW-0045">Antibiotic biosynthesis</keyword>
<evidence type="ECO:0000259" key="11">
    <source>
        <dbReference type="PROSITE" id="PS50075"/>
    </source>
</evidence>
<dbReference type="InterPro" id="IPR049900">
    <property type="entry name" value="PKS_mFAS_DH"/>
</dbReference>
<evidence type="ECO:0000256" key="6">
    <source>
        <dbReference type="ARBA" id="ARBA00023194"/>
    </source>
</evidence>
<dbReference type="InterPro" id="IPR041618">
    <property type="entry name" value="PKS_DE"/>
</dbReference>
<sequence length="3421" mass="358660">MASTAKDPEDTSSADAVVAALRDSLKETARLRRRNRELTDREREPVAIVGMACRYPGGVVSPEGLWDLVADGGDAITEFPEDRGWDVEGLYNPDREVPGSSYTRRGGFLHGAGGFDAEFFGISPREALAMDPQQRLLLEISWEALERAGIDPTSVRGSRTGVYAGVMYHDYGPHLHRPVPGVDGHRLTGTLGSVLSGRVSYAFGFEGPAVTVDTACSSSLVALHLAVSALRRGECDVALAGGVTVMSTPGTFVEFSRQGGLSADGRCRSFGAGADGTGWAEGAGVLLVERLSDARRLGHRVLAVVRGSAVNQDGASNGLTAPNGPSQQRVIRAALADADLKEGDVDAVEAHGTGTRLGDPIEADALLATYGQGRVAERPLWLGSLKSNLGHAQAAAGVGGVIKMVMAMRHGVLPRTLHAETPSPFVDWDAGAVELLAESREWPQTGRPRRAGVSSFGISGTNAHVLLEQAPEPEPRPEPEEAAPQDTPTMLPVPLSAASEAALRAQAVRLGEFLAADPSPSLTEVAHALATTRALMEHRAVILATDREEVLTGLATLAAGEESPRVVTGQAGPGGGLAVVFTGQGSQRPGMGRELHHTFPVFRDALNETCALLDRELAAELADAGAGSLRDIMFAEPGTPQAEALDHTVFTQSALFAFETALYRLLSSWGIHPDHLAGHSVGEVVAAHTAGILTLPDACTLIAARGRLMNSLPTGGAMVSVQAPEERVAEVITAASTDGGGVEIAAVNGPASVVISGEKTAVLAIAGQLEEQGVKTRRLRVSHAFHSPLMDPILEDFHTVLDTLTFTPPRTPVISNLTGRIADPDDITTPDYWIRHARQAVRYADTLHTLDTLHTTTYLEVGPDTTLTTLGKAALPDLDTTLLVPTQHRTTPETTALLHATATLHTHNRSPLPPAPDSHSPTIDLPTYPFQHKHYWLPSDADTARAATGHPLLGLTMSLADSGSVVLSGRLSRDAHPWLADHAVLGTVLFPGTGLVELAIRAGAETGCAAVEELTLEAPLVLPATGGRQVQLVVAAPDADGRREVRIYSRPDADPADGALPGEDTFDVDAAEEWTRHATGVLAAEDTTLTEGTDLLAWPPSGADAVDLDGWYETLAGKGFEYGPAFQGLRAAWRRGDEIFADVALDDTQAETAGRYGLHPALLDAALHAIELGALPATPGETHLPFAFNDVRLHATGAPAARIRLAPAGPGAVSLTVADVAGQPVAEIGSLSLRPADPAQFATAGASAPRDSLFTLGWVPVTATGTETVPAYADIADALAEASGSDAAAAVRLTSAPGLETPGSVHELTHRALAAVQQWLAEERTAETLLVAVTHQSVAADVREDVRDPAGAAVWGLLRSAQTENPGRVVLVDLDEDTAADPARQAAALAAAVASGEPQLAVRGGRLLAPRLHRAVPAASAPTVWDPEGTVLVTGATGALGALLARHLVAEHGVRRLLLTSRRGRQAPGADELAAELAGLGAEAVFAACDVSDPAAVAELLAAIPAAHPLRAVVHAAGVVDDGVVAALTPERLSGVLRPKADAAWHLHRATAQLDLKAFVLFSSVAGTYGTAGQASYAAGNAFLDALAAHRHAQGLPATSLAWGPWAEGGMAAELNAADQARLTRAGMRELTVEQGLALFDTALALDAPVALPVGLDTGALRALGDELPPLMRALVRVPARRAATAADATPLTQRLAGRTADEQREILLELVRAQVAAVLDFDGSGSVEARRGFKELGIDSLTAVELRNRLGKAVGLRLPATLVFDHPSAAAVADYLVQELGTAQTSAEAPVRRPAAASVRGVDEPIAIVGMACRYPGGVRSPEDLWQLVTSRGDAISEFPADRGWDVANLFDPDPDRPGTSYTREGGFLHDVAEFDAEFFGISPREALAMDPQQRLLLETSWEAFERAGIDPATLRGSDTGVFTGLMYHDYVSRLPEMPGDLEGYLGTGNTGSVSSGRISYTFGLEGPAVSVDTACSSSLVALHLAIRALRSGECSLALAGGVTVLASPFTFIEFSRQRALSPTGRSRSFSADADGTGWAEGAGMLLVERLSDARRNGHRVLAVVRGTAVNQDGASNGLTAPNGPSQQRVIRAALADARLTPADVDAVEAHGTGTPLGDPIEAQALQATYGQERADTDPLWLGSVKSNIGHTQAAAGAASVIKMVQALQHGVLPPTLHAETPSPFVDWDAGAVELLAEARDWPETGRVRRAGVSSFGISGTNAHVILEQAPEEQRARPAGPTEELPEPNAAALPLPLSAADPAALRDQARRLATHLSRNPGLRRTDVAHALATTRAALPQRAVVLGEGLDVLARGESAPNVITGTAREWGRTVFVLPGQGSQWRGMAVELLDSTPLFAERLRECAAVIERHVPWRVEAVLRGEPEAPPLERIEVLQPVLFAVNIALAALWQAHGIHPDAVIGHSQGEIAAAHISGALTLHDATRIVLIRSQLFADHLTGHGAVASLQTTEENVLRHLTPYPDRLWIAGVNGPTAVTVAGDHDALEQLVTTLTDQGVRARIVPSTVASHSPKVEPLRDRLLTALAFIQPRKAHLPHYSTTTGTVLDGTELTPDYWYENCRRPVTFAPTIHTLLTTGHTTFIEISAHPVLTMAIEETAEAAGAEALVLGTLRRDEGGPERLNASLAEAWVRGLPVRWPEPARPRRVDLPTYPFQRKRYWVEAPADRSAAGTGDAVETGFWEAVENDDLETLAATLGLDDGDALGAVLPALSSWRRGRVARSAADAWRYKVAWRPVTEPASVLLSGTWLLVAPEGHAEAAELAGRVALALERHGARPVRLDVAATVDRAELALAIRESAAGETAGEAAGEAAGEVAGILSLLPLDETPSAGRPALTAGTAGTLLLMQALADTEVPVPLWTVTRGAVGTADADPPTAPVQAQVWALGRTAAVEHPDRWGGLVDLPAAPDDRDIARLVAALSGLTDEDQLAVRGAGMLARRLVRSPLASVPVRRSWTPHGTVLVTGGTRGMGAHTARQLAALGAEHLLLTTDMDLDVSERVALEAEFTAVGARVTVAVCDVADRTALAALLASVPEDTPLTAVVHAAGELDAAALTDLDPAELEHSLRTRTLGAAHLDELLADTALEGFVLFSSIAGVWGSGAQGGYGAANAYVDALAAHRRARGLPATSVAWGPWADPGTGLEDEEAEAERRAQLRRRGLTPLPSEQTVAALIDALSRDETALVLADVDWERFAPAFTAVRSSPLLGELPEAVRALTDSGPDDGGAAATTSEALTQTLAGLSASDQERVLTDLVRAETAVVLGHTDSEAVDGQRPLKDLGFDSLAAVTLRNRLGAATGLKLPATLVFNHPTPVAVAAFLRAELLPERPETSLDAELDRLQEVLADSGLADDAAARDLVAARLRRLLDTVTDEASGAGARSEVEEQLASASDDDIFSFIDNELGQ</sequence>
<organism evidence="14">
    <name type="scientific">Streptomyces sp. NBC_00093</name>
    <dbReference type="NCBI Taxonomy" id="2975649"/>
    <lineage>
        <taxon>Bacteria</taxon>
        <taxon>Bacillati</taxon>
        <taxon>Actinomycetota</taxon>
        <taxon>Actinomycetes</taxon>
        <taxon>Kitasatosporales</taxon>
        <taxon>Streptomycetaceae</taxon>
        <taxon>Streptomyces</taxon>
    </lineage>
</organism>
<dbReference type="InterPro" id="IPR014043">
    <property type="entry name" value="Acyl_transferase_dom"/>
</dbReference>
<feature type="domain" description="Ketosynthase family 3 (KS3)" evidence="12">
    <location>
        <begin position="1804"/>
        <end position="2230"/>
    </location>
</feature>
<dbReference type="Pfam" id="PF16197">
    <property type="entry name" value="KAsynt_C_assoc"/>
    <property type="match status" value="2"/>
</dbReference>
<proteinExistence type="predicted"/>
<dbReference type="InterPro" id="IPR001227">
    <property type="entry name" value="Ac_transferase_dom_sf"/>
</dbReference>
<evidence type="ECO:0000256" key="8">
    <source>
        <dbReference type="ARBA" id="ARBA00023315"/>
    </source>
</evidence>
<evidence type="ECO:0000256" key="9">
    <source>
        <dbReference type="PROSITE-ProRule" id="PRU01363"/>
    </source>
</evidence>
<dbReference type="InterPro" id="IPR014030">
    <property type="entry name" value="Ketoacyl_synth_N"/>
</dbReference>
<keyword evidence="5" id="KW-0808">Transferase</keyword>
<dbReference type="InterPro" id="IPR016035">
    <property type="entry name" value="Acyl_Trfase/lysoPLipase"/>
</dbReference>
<name>A0AAU1ZVW3_9ACTN</name>
<dbReference type="Pfam" id="PF00698">
    <property type="entry name" value="Acyl_transf_1"/>
    <property type="match status" value="2"/>
</dbReference>
<accession>A0AAU1ZVW3</accession>
<feature type="domain" description="Carrier" evidence="11">
    <location>
        <begin position="1706"/>
        <end position="1781"/>
    </location>
</feature>
<evidence type="ECO:0000256" key="10">
    <source>
        <dbReference type="SAM" id="MobiDB-lite"/>
    </source>
</evidence>
<dbReference type="InterPro" id="IPR014031">
    <property type="entry name" value="Ketoacyl_synth_C"/>
</dbReference>
<dbReference type="SUPFAM" id="SSF47336">
    <property type="entry name" value="ACP-like"/>
    <property type="match status" value="2"/>
</dbReference>
<feature type="region of interest" description="C-terminal hotdog fold" evidence="9">
    <location>
        <begin position="1103"/>
        <end position="1242"/>
    </location>
</feature>
<dbReference type="InterPro" id="IPR055123">
    <property type="entry name" value="SpnB-like_Rossmann"/>
</dbReference>
<dbReference type="Pfam" id="PF21089">
    <property type="entry name" value="PKS_DH_N"/>
    <property type="match status" value="1"/>
</dbReference>
<dbReference type="InterPro" id="IPR036736">
    <property type="entry name" value="ACP-like_sf"/>
</dbReference>
<feature type="domain" description="Carrier" evidence="11">
    <location>
        <begin position="3265"/>
        <end position="3340"/>
    </location>
</feature>
<dbReference type="Gene3D" id="1.10.1200.10">
    <property type="entry name" value="ACP-like"/>
    <property type="match status" value="2"/>
</dbReference>
<dbReference type="InterPro" id="IPR020806">
    <property type="entry name" value="PKS_PP-bd"/>
</dbReference>
<protein>
    <submittedName>
        <fullName evidence="14">SDR family NAD(P)-dependent oxidoreductase</fullName>
    </submittedName>
</protein>
<feature type="domain" description="PKS/mFAS DH" evidence="13">
    <location>
        <begin position="950"/>
        <end position="1242"/>
    </location>
</feature>
<dbReference type="InterPro" id="IPR015083">
    <property type="entry name" value="NorB/c/GfsB-D-like_docking"/>
</dbReference>
<dbReference type="SUPFAM" id="SSF53901">
    <property type="entry name" value="Thiolase-like"/>
    <property type="match status" value="2"/>
</dbReference>
<dbReference type="Pfam" id="PF08990">
    <property type="entry name" value="Docking"/>
    <property type="match status" value="1"/>
</dbReference>
<dbReference type="PANTHER" id="PTHR43775">
    <property type="entry name" value="FATTY ACID SYNTHASE"/>
    <property type="match status" value="1"/>
</dbReference>
<dbReference type="InterPro" id="IPR016036">
    <property type="entry name" value="Malonyl_transacylase_ACP-bd"/>
</dbReference>
<dbReference type="InterPro" id="IPR050091">
    <property type="entry name" value="PKS_NRPS_Biosynth_Enz"/>
</dbReference>
<keyword evidence="7" id="KW-0511">Multifunctional enzyme</keyword>
<dbReference type="Gene3D" id="3.40.50.720">
    <property type="entry name" value="NAD(P)-binding Rossmann-like Domain"/>
    <property type="match status" value="2"/>
</dbReference>
<dbReference type="PROSITE" id="PS50075">
    <property type="entry name" value="CARRIER"/>
    <property type="match status" value="2"/>
</dbReference>
<dbReference type="PROSITE" id="PS00606">
    <property type="entry name" value="KS3_1"/>
    <property type="match status" value="2"/>
</dbReference>
<evidence type="ECO:0000313" key="14">
    <source>
        <dbReference type="EMBL" id="WTT15232.1"/>
    </source>
</evidence>
<comment type="cofactor">
    <cofactor evidence="1">
        <name>pantetheine 4'-phosphate</name>
        <dbReference type="ChEBI" id="CHEBI:47942"/>
    </cofactor>
</comment>
<dbReference type="SMART" id="SM00826">
    <property type="entry name" value="PKS_DH"/>
    <property type="match status" value="1"/>
</dbReference>
<dbReference type="SUPFAM" id="SSF52151">
    <property type="entry name" value="FabD/lysophospholipase-like"/>
    <property type="match status" value="2"/>
</dbReference>
<dbReference type="InterPro" id="IPR036291">
    <property type="entry name" value="NAD(P)-bd_dom_sf"/>
</dbReference>
<dbReference type="InterPro" id="IPR016039">
    <property type="entry name" value="Thiolase-like"/>
</dbReference>
<reference evidence="14" key="1">
    <citation type="submission" date="2022-10" db="EMBL/GenBank/DDBJ databases">
        <title>The complete genomes of actinobacterial strains from the NBC collection.</title>
        <authorList>
            <person name="Joergensen T.S."/>
            <person name="Alvarez Arevalo M."/>
            <person name="Sterndorff E.B."/>
            <person name="Faurdal D."/>
            <person name="Vuksanovic O."/>
            <person name="Mourched A.-S."/>
            <person name="Charusanti P."/>
            <person name="Shaw S."/>
            <person name="Blin K."/>
            <person name="Weber T."/>
        </authorList>
    </citation>
    <scope>NUCLEOTIDE SEQUENCE</scope>
    <source>
        <strain evidence="14">NBC_00093</strain>
    </source>
</reference>
<dbReference type="Pfam" id="PF02801">
    <property type="entry name" value="Ketoacyl-synt_C"/>
    <property type="match status" value="2"/>
</dbReference>
<dbReference type="GO" id="GO:0031177">
    <property type="term" value="F:phosphopantetheine binding"/>
    <property type="evidence" value="ECO:0007669"/>
    <property type="project" value="InterPro"/>
</dbReference>
<dbReference type="Pfam" id="PF00550">
    <property type="entry name" value="PP-binding"/>
    <property type="match status" value="2"/>
</dbReference>
<keyword evidence="8" id="KW-0012">Acyltransferase</keyword>
<dbReference type="Pfam" id="PF08659">
    <property type="entry name" value="KR"/>
    <property type="match status" value="2"/>
</dbReference>
<dbReference type="Gene3D" id="3.40.366.10">
    <property type="entry name" value="Malonyl-Coenzyme A Acyl Carrier Protein, domain 2"/>
    <property type="match status" value="2"/>
</dbReference>
<dbReference type="Pfam" id="PF18369">
    <property type="entry name" value="PKS_DE"/>
    <property type="match status" value="1"/>
</dbReference>
<dbReference type="Pfam" id="PF14765">
    <property type="entry name" value="PS-DH"/>
    <property type="match status" value="1"/>
</dbReference>
<dbReference type="InterPro" id="IPR018201">
    <property type="entry name" value="Ketoacyl_synth_AS"/>
</dbReference>
<evidence type="ECO:0000256" key="5">
    <source>
        <dbReference type="ARBA" id="ARBA00022679"/>
    </source>
</evidence>